<evidence type="ECO:0000256" key="3">
    <source>
        <dbReference type="ARBA" id="ARBA00022737"/>
    </source>
</evidence>
<evidence type="ECO:0000313" key="7">
    <source>
        <dbReference type="EMBL" id="GFT08121.1"/>
    </source>
</evidence>
<dbReference type="InterPro" id="IPR050098">
    <property type="entry name" value="TFPI/VKTCI-like"/>
</dbReference>
<keyword evidence="8" id="KW-1185">Reference proteome</keyword>
<accession>A0A8X6TF44</accession>
<dbReference type="PRINTS" id="PR00759">
    <property type="entry name" value="BASICPTASE"/>
</dbReference>
<dbReference type="EMBL" id="BMAW01008332">
    <property type="protein sequence ID" value="GFT08121.1"/>
    <property type="molecule type" value="Genomic_DNA"/>
</dbReference>
<reference evidence="7" key="1">
    <citation type="submission" date="2020-08" db="EMBL/GenBank/DDBJ databases">
        <title>Multicomponent nature underlies the extraordinary mechanical properties of spider dragline silk.</title>
        <authorList>
            <person name="Kono N."/>
            <person name="Nakamura H."/>
            <person name="Mori M."/>
            <person name="Yoshida Y."/>
            <person name="Ohtoshi R."/>
            <person name="Malay A.D."/>
            <person name="Moran D.A.P."/>
            <person name="Tomita M."/>
            <person name="Numata K."/>
            <person name="Arakawa K."/>
        </authorList>
    </citation>
    <scope>NUCLEOTIDE SEQUENCE</scope>
</reference>
<dbReference type="FunFam" id="4.10.410.10:FF:000021">
    <property type="entry name" value="Serine protease inhibitor, putative"/>
    <property type="match status" value="2"/>
</dbReference>
<dbReference type="InterPro" id="IPR036880">
    <property type="entry name" value="Kunitz_BPTI_sf"/>
</dbReference>
<feature type="non-terminal residue" evidence="7">
    <location>
        <position position="1"/>
    </location>
</feature>
<proteinExistence type="predicted"/>
<feature type="domain" description="BPTI/Kunitz inhibitor" evidence="6">
    <location>
        <begin position="8"/>
        <end position="58"/>
    </location>
</feature>
<dbReference type="Pfam" id="PF00014">
    <property type="entry name" value="Kunitz_BPTI"/>
    <property type="match status" value="2"/>
</dbReference>
<evidence type="ECO:0000256" key="1">
    <source>
        <dbReference type="ARBA" id="ARBA00022690"/>
    </source>
</evidence>
<dbReference type="SMART" id="SM00131">
    <property type="entry name" value="KU"/>
    <property type="match status" value="2"/>
</dbReference>
<dbReference type="PROSITE" id="PS00280">
    <property type="entry name" value="BPTI_KUNITZ_1"/>
    <property type="match status" value="2"/>
</dbReference>
<protein>
    <recommendedName>
        <fullName evidence="6">BPTI/Kunitz inhibitor domain-containing protein</fullName>
    </recommendedName>
</protein>
<dbReference type="GO" id="GO:0004867">
    <property type="term" value="F:serine-type endopeptidase inhibitor activity"/>
    <property type="evidence" value="ECO:0007669"/>
    <property type="project" value="UniProtKB-KW"/>
</dbReference>
<keyword evidence="5" id="KW-1015">Disulfide bond</keyword>
<dbReference type="AlphaFoldDB" id="A0A8X6TF44"/>
<dbReference type="PROSITE" id="PS50279">
    <property type="entry name" value="BPTI_KUNITZ_2"/>
    <property type="match status" value="2"/>
</dbReference>
<evidence type="ECO:0000259" key="6">
    <source>
        <dbReference type="PROSITE" id="PS50279"/>
    </source>
</evidence>
<keyword evidence="3" id="KW-0677">Repeat</keyword>
<evidence type="ECO:0000256" key="4">
    <source>
        <dbReference type="ARBA" id="ARBA00022900"/>
    </source>
</evidence>
<evidence type="ECO:0000313" key="8">
    <source>
        <dbReference type="Proteomes" id="UP000887013"/>
    </source>
</evidence>
<dbReference type="SUPFAM" id="SSF57362">
    <property type="entry name" value="BPTI-like"/>
    <property type="match status" value="2"/>
</dbReference>
<evidence type="ECO:0000256" key="2">
    <source>
        <dbReference type="ARBA" id="ARBA00022729"/>
    </source>
</evidence>
<dbReference type="Proteomes" id="UP000887013">
    <property type="component" value="Unassembled WGS sequence"/>
</dbReference>
<evidence type="ECO:0000256" key="5">
    <source>
        <dbReference type="ARBA" id="ARBA00023157"/>
    </source>
</evidence>
<feature type="domain" description="BPTI/Kunitz inhibitor" evidence="6">
    <location>
        <begin position="70"/>
        <end position="120"/>
    </location>
</feature>
<keyword evidence="2" id="KW-0732">Signal</keyword>
<dbReference type="PANTHER" id="PTHR10083:SF374">
    <property type="entry name" value="BPTI_KUNITZ INHIBITOR DOMAIN-CONTAINING PROTEIN"/>
    <property type="match status" value="1"/>
</dbReference>
<keyword evidence="4" id="KW-0722">Serine protease inhibitor</keyword>
<dbReference type="InterPro" id="IPR020901">
    <property type="entry name" value="Prtase_inh_Kunz-CS"/>
</dbReference>
<organism evidence="7 8">
    <name type="scientific">Nephila pilipes</name>
    <name type="common">Giant wood spider</name>
    <name type="synonym">Nephila maculata</name>
    <dbReference type="NCBI Taxonomy" id="299642"/>
    <lineage>
        <taxon>Eukaryota</taxon>
        <taxon>Metazoa</taxon>
        <taxon>Ecdysozoa</taxon>
        <taxon>Arthropoda</taxon>
        <taxon>Chelicerata</taxon>
        <taxon>Arachnida</taxon>
        <taxon>Araneae</taxon>
        <taxon>Araneomorphae</taxon>
        <taxon>Entelegynae</taxon>
        <taxon>Araneoidea</taxon>
        <taxon>Nephilidae</taxon>
        <taxon>Nephila</taxon>
    </lineage>
</organism>
<dbReference type="CDD" id="cd00109">
    <property type="entry name" value="Kunitz-type"/>
    <property type="match status" value="2"/>
</dbReference>
<sequence length="123" mass="13874">PTPTTSVCKLEKVVGPCRANIPRFFYNKSTKRCQKFIYGGCTGNGNNFETKERCEAVCGKNQIPTPGSVCELEKVVGPCKARFPRFFYNKSTKRCEKFFYGGCRGNENNFKTKQKCEVACLKS</sequence>
<dbReference type="OrthoDB" id="4473401at2759"/>
<comment type="caution">
    <text evidence="7">The sequence shown here is derived from an EMBL/GenBank/DDBJ whole genome shotgun (WGS) entry which is preliminary data.</text>
</comment>
<name>A0A8X6TF44_NEPPI</name>
<dbReference type="Gene3D" id="4.10.410.10">
    <property type="entry name" value="Pancreatic trypsin inhibitor Kunitz domain"/>
    <property type="match status" value="2"/>
</dbReference>
<dbReference type="InterPro" id="IPR002223">
    <property type="entry name" value="Kunitz_BPTI"/>
</dbReference>
<dbReference type="PANTHER" id="PTHR10083">
    <property type="entry name" value="KUNITZ-TYPE PROTEASE INHIBITOR-RELATED"/>
    <property type="match status" value="1"/>
</dbReference>
<keyword evidence="1" id="KW-0646">Protease inhibitor</keyword>
<gene>
    <name evidence="7" type="ORF">NPIL_166491</name>
</gene>